<accession>A0ABW1JBJ3</accession>
<keyword evidence="2" id="KW-0472">Membrane</keyword>
<dbReference type="InterPro" id="IPR017850">
    <property type="entry name" value="Alkaline_phosphatase_core_sf"/>
</dbReference>
<evidence type="ECO:0000313" key="3">
    <source>
        <dbReference type="EMBL" id="MFC6006662.1"/>
    </source>
</evidence>
<dbReference type="EMBL" id="JBHSRD010000003">
    <property type="protein sequence ID" value="MFC6006662.1"/>
    <property type="molecule type" value="Genomic_DNA"/>
</dbReference>
<dbReference type="RefSeq" id="WP_345718140.1">
    <property type="nucleotide sequence ID" value="NZ_BAABFP010000008.1"/>
</dbReference>
<name>A0ABW1JBJ3_9ACTN</name>
<dbReference type="Proteomes" id="UP001596189">
    <property type="component" value="Unassembled WGS sequence"/>
</dbReference>
<proteinExistence type="predicted"/>
<protein>
    <submittedName>
        <fullName evidence="3">Phage holin family protein</fullName>
    </submittedName>
</protein>
<comment type="caution">
    <text evidence="3">The sequence shown here is derived from an EMBL/GenBank/DDBJ whole genome shotgun (WGS) entry which is preliminary data.</text>
</comment>
<dbReference type="SUPFAM" id="SSF53649">
    <property type="entry name" value="Alkaline phosphatase-like"/>
    <property type="match status" value="1"/>
</dbReference>
<organism evidence="3 4">
    <name type="scientific">Angustibacter luteus</name>
    <dbReference type="NCBI Taxonomy" id="658456"/>
    <lineage>
        <taxon>Bacteria</taxon>
        <taxon>Bacillati</taxon>
        <taxon>Actinomycetota</taxon>
        <taxon>Actinomycetes</taxon>
        <taxon>Kineosporiales</taxon>
        <taxon>Kineosporiaceae</taxon>
    </lineage>
</organism>
<feature type="region of interest" description="Disordered" evidence="1">
    <location>
        <begin position="525"/>
        <end position="546"/>
    </location>
</feature>
<evidence type="ECO:0000256" key="2">
    <source>
        <dbReference type="SAM" id="Phobius"/>
    </source>
</evidence>
<dbReference type="Gene3D" id="3.40.720.10">
    <property type="entry name" value="Alkaline Phosphatase, subunit A"/>
    <property type="match status" value="1"/>
</dbReference>
<dbReference type="InterPro" id="IPR007165">
    <property type="entry name" value="Phage_holin_4_2"/>
</dbReference>
<keyword evidence="4" id="KW-1185">Reference proteome</keyword>
<feature type="transmembrane region" description="Helical" evidence="2">
    <location>
        <begin position="70"/>
        <end position="88"/>
    </location>
</feature>
<evidence type="ECO:0000256" key="1">
    <source>
        <dbReference type="SAM" id="MobiDB-lite"/>
    </source>
</evidence>
<evidence type="ECO:0000313" key="4">
    <source>
        <dbReference type="Proteomes" id="UP001596189"/>
    </source>
</evidence>
<dbReference type="Pfam" id="PF04020">
    <property type="entry name" value="Phage_holin_4_2"/>
    <property type="match status" value="1"/>
</dbReference>
<reference evidence="4" key="1">
    <citation type="journal article" date="2019" name="Int. J. Syst. Evol. Microbiol.">
        <title>The Global Catalogue of Microorganisms (GCM) 10K type strain sequencing project: providing services to taxonomists for standard genome sequencing and annotation.</title>
        <authorList>
            <consortium name="The Broad Institute Genomics Platform"/>
            <consortium name="The Broad Institute Genome Sequencing Center for Infectious Disease"/>
            <person name="Wu L."/>
            <person name="Ma J."/>
        </authorList>
    </citation>
    <scope>NUCLEOTIDE SEQUENCE [LARGE SCALE GENOMIC DNA]</scope>
    <source>
        <strain evidence="4">KACC 14249</strain>
    </source>
</reference>
<feature type="transmembrane region" description="Helical" evidence="2">
    <location>
        <begin position="128"/>
        <end position="149"/>
    </location>
</feature>
<feature type="transmembrane region" description="Helical" evidence="2">
    <location>
        <begin position="94"/>
        <end position="116"/>
    </location>
</feature>
<sequence>MTTAPAPAAGGEQASTTTGRWRLARSLLHSIRWTVGSLFRFLLTWVIGTAILAIIIRIVPGISADDGWDIAIAVVLVAAATIVLRPVLAALAVAMSWFGIVVVGFFAQALIVWVGLELSPGIHVDDFGSALLASWLYAILGALGSWLMLVDDDSALLAHVVRSAQPGWFARWRAKRQGITLPTPGADGLDGVVFVQLDGMPWPVLQLGVASGDMPTISRWVRSGSHAMREWTAAVPCTTPISQAGILHGNNDNMPAFRWYEKDSGRLLVANRPADAAEIESRASNGLGLLADDGCSISNLFSGDAEINMLSMAGMSEGKRGLGPSRSYASFVLHPFGFARAFFLTIGEIVKELHQGWLQGKRGIEPRIHRHGSYVLLRAATNVMLRDLNMALVAEQMVLGRRAVYVDFVDYDEIAHHAGPLRPESIASLVGLDRVLNSLERVASQVNRRYHFVLLSDHGQSQGPTFLQKYGKSLEDVVTDLVGSTDTVAVTSSIEGWGPVNAFLTDLTQQTGVAANFARRSLSKRSQDGDVGLGPADREVAAATSDSEQRPELVVVGSGNLGLVWFAREPGRLTLEDLEELHPGLVGALANHPGVGWLLVQSAAHGPVVVGANGLRQLVDGTVEGVDPLAPFPATAGPDLLRLAEFGNAADLFVGSAFDPMTMEVSAFEELVGCHGGLGGWQTRAMLVHPAEWPLTEAEHLHGAPTLHRQLVRWLEDLGHRTELPERQPAPHDVV</sequence>
<keyword evidence="2" id="KW-1133">Transmembrane helix</keyword>
<feature type="transmembrane region" description="Helical" evidence="2">
    <location>
        <begin position="38"/>
        <end position="58"/>
    </location>
</feature>
<keyword evidence="2" id="KW-0812">Transmembrane</keyword>
<gene>
    <name evidence="3" type="ORF">ACFQDO_05910</name>
</gene>